<dbReference type="Proteomes" id="UP000823775">
    <property type="component" value="Unassembled WGS sequence"/>
</dbReference>
<dbReference type="PANTHER" id="PTHR10698:SF6">
    <property type="entry name" value="V-TYPE PROTON ATPASE SUBUNIT H"/>
    <property type="match status" value="1"/>
</dbReference>
<dbReference type="Pfam" id="PF03140">
    <property type="entry name" value="DUF247"/>
    <property type="match status" value="1"/>
</dbReference>
<dbReference type="PANTHER" id="PTHR10698">
    <property type="entry name" value="V-TYPE PROTON ATPASE SUBUNIT H"/>
    <property type="match status" value="1"/>
</dbReference>
<keyword evidence="5" id="KW-0406">Ion transport</keyword>
<evidence type="ECO:0000313" key="8">
    <source>
        <dbReference type="Proteomes" id="UP000823775"/>
    </source>
</evidence>
<dbReference type="InterPro" id="IPR011987">
    <property type="entry name" value="ATPase_V1-cplx_hsu_C"/>
</dbReference>
<dbReference type="InterPro" id="IPR011989">
    <property type="entry name" value="ARM-like"/>
</dbReference>
<evidence type="ECO:0000256" key="4">
    <source>
        <dbReference type="ARBA" id="ARBA00022781"/>
    </source>
</evidence>
<protein>
    <recommendedName>
        <fullName evidence="6">ATPase V1 complex subunit H C-terminal domain-containing protein</fullName>
    </recommendedName>
</protein>
<organism evidence="7 8">
    <name type="scientific">Datura stramonium</name>
    <name type="common">Jimsonweed</name>
    <name type="synonym">Common thornapple</name>
    <dbReference type="NCBI Taxonomy" id="4076"/>
    <lineage>
        <taxon>Eukaryota</taxon>
        <taxon>Viridiplantae</taxon>
        <taxon>Streptophyta</taxon>
        <taxon>Embryophyta</taxon>
        <taxon>Tracheophyta</taxon>
        <taxon>Spermatophyta</taxon>
        <taxon>Magnoliopsida</taxon>
        <taxon>eudicotyledons</taxon>
        <taxon>Gunneridae</taxon>
        <taxon>Pentapetalae</taxon>
        <taxon>asterids</taxon>
        <taxon>lamiids</taxon>
        <taxon>Solanales</taxon>
        <taxon>Solanaceae</taxon>
        <taxon>Solanoideae</taxon>
        <taxon>Datureae</taxon>
        <taxon>Datura</taxon>
    </lineage>
</organism>
<accession>A0ABS8UUN3</accession>
<dbReference type="InterPro" id="IPR004158">
    <property type="entry name" value="DUF247_pln"/>
</dbReference>
<evidence type="ECO:0000256" key="1">
    <source>
        <dbReference type="ARBA" id="ARBA00008613"/>
    </source>
</evidence>
<evidence type="ECO:0000259" key="6">
    <source>
        <dbReference type="Pfam" id="PF11698"/>
    </source>
</evidence>
<gene>
    <name evidence="7" type="ORF">HAX54_022653</name>
</gene>
<dbReference type="Gene3D" id="1.25.10.10">
    <property type="entry name" value="Leucine-rich Repeat Variant"/>
    <property type="match status" value="1"/>
</dbReference>
<evidence type="ECO:0000256" key="5">
    <source>
        <dbReference type="ARBA" id="ARBA00023065"/>
    </source>
</evidence>
<dbReference type="SUPFAM" id="SSF48371">
    <property type="entry name" value="ARM repeat"/>
    <property type="match status" value="1"/>
</dbReference>
<keyword evidence="4" id="KW-0375">Hydrogen ion transport</keyword>
<feature type="domain" description="ATPase V1 complex subunit H C-terminal" evidence="6">
    <location>
        <begin position="657"/>
        <end position="769"/>
    </location>
</feature>
<dbReference type="InterPro" id="IPR016024">
    <property type="entry name" value="ARM-type_fold"/>
</dbReference>
<comment type="similarity">
    <text evidence="1">Belongs to the V-ATPase H subunit family.</text>
</comment>
<comment type="caution">
    <text evidence="7">The sequence shown here is derived from an EMBL/GenBank/DDBJ whole genome shotgun (WGS) entry which is preliminary data.</text>
</comment>
<dbReference type="Gene3D" id="1.25.40.150">
    <property type="entry name" value="V-type ATPase, subunit H, C-terminal domain"/>
    <property type="match status" value="1"/>
</dbReference>
<dbReference type="InterPro" id="IPR018506">
    <property type="entry name" value="Cyt_B5_heme-BS"/>
</dbReference>
<dbReference type="PROSITE" id="PS00191">
    <property type="entry name" value="CYTOCHROME_B5_1"/>
    <property type="match status" value="1"/>
</dbReference>
<dbReference type="Pfam" id="PF11698">
    <property type="entry name" value="V-ATPase_H_C"/>
    <property type="match status" value="1"/>
</dbReference>
<dbReference type="InterPro" id="IPR038497">
    <property type="entry name" value="ATPase_V1-cplx_hsu_C_sf"/>
</dbReference>
<reference evidence="7 8" key="1">
    <citation type="journal article" date="2021" name="BMC Genomics">
        <title>Datura genome reveals duplications of psychoactive alkaloid biosynthetic genes and high mutation rate following tissue culture.</title>
        <authorList>
            <person name="Rajewski A."/>
            <person name="Carter-House D."/>
            <person name="Stajich J."/>
            <person name="Litt A."/>
        </authorList>
    </citation>
    <scope>NUCLEOTIDE SEQUENCE [LARGE SCALE GENOMIC DNA]</scope>
    <source>
        <strain evidence="7">AR-01</strain>
    </source>
</reference>
<dbReference type="EMBL" id="JACEIK010002738">
    <property type="protein sequence ID" value="MCD9638593.1"/>
    <property type="molecule type" value="Genomic_DNA"/>
</dbReference>
<keyword evidence="8" id="KW-1185">Reference proteome</keyword>
<dbReference type="CDD" id="cd00256">
    <property type="entry name" value="VATPase_H"/>
    <property type="match status" value="1"/>
</dbReference>
<evidence type="ECO:0000256" key="2">
    <source>
        <dbReference type="ARBA" id="ARBA00022448"/>
    </source>
</evidence>
<dbReference type="Pfam" id="PF03224">
    <property type="entry name" value="V-ATPase_H_N"/>
    <property type="match status" value="1"/>
</dbReference>
<dbReference type="InterPro" id="IPR000225">
    <property type="entry name" value="Armadillo"/>
</dbReference>
<dbReference type="SMART" id="SM00185">
    <property type="entry name" value="ARM"/>
    <property type="match status" value="3"/>
</dbReference>
<keyword evidence="2" id="KW-0813">Transport</keyword>
<evidence type="ECO:0000313" key="7">
    <source>
        <dbReference type="EMBL" id="MCD9638593.1"/>
    </source>
</evidence>
<keyword evidence="3" id="KW-0677">Repeat</keyword>
<sequence length="780" mass="88361">MGNPSQIPYDTPDPIGYSKAHSPLKLTNQNIFRSFNSSHLLAYLHHLIINYHGILEEEYHESDDDDVLYVSFKKFRSVARIVETTASLGLPGGEMLGRPFSFITSLPWDLIKGLVKKENKEKKPSIDKIKTLSVTQLNETTKINFKLTRGGIRDIKFVEEEGEHVFYLPEITLNNDSEVILRNLVAYEAAAAGVLDGRIIKGSLSDEENADLLNGIPKTTAKSKDKKSEVAMAIDMVNQKFDAIFRVEAYRFINKHFYVSREFLAVLATLVLIMLLSLQAFCQISTTICGTSVHHHLHTVKGKQQIPIFLVSLEDRRFSYLKNIITMTIEKAELTTEQVLRRDIPWETYMTTKLISGTDLQLLRRYDKMSESYKSQLLDDDGPAYIHVFVTILRDIFKEETVEYVLALIDEMLTANPRRARLFHDNALSNEDTYGPFLRLLWKGNWFIQEKSCKILSLIVSARPNLQNVVDANGDASNSKRKVTTKGDVLNGLVEWLCTQLRKPSHPSLSIPSAINCLATLLKEPVVRRSFVQADGVKLLVPLISPASTQQSIQLLYETCLCVWLLSYYEPAIEYLATSRALPRLIEVVKGSTKEKVVRVVILTLRNLLAKGTFGAQMVDLDVLQIVQNLKAQAWSDEDLLDALNKLEEGLKDSIKKLSSYDKYKQEVLLGSLDWSPMHKDPLFWKENINNFEENGFQILRVLMTILDTSNDPRTLAVACYDLSQFIQCHPAGRVIVADLKAKERVMKLLNHGTAEVTKNALLCIQRLFLGAKYASFLQA</sequence>
<evidence type="ECO:0000256" key="3">
    <source>
        <dbReference type="ARBA" id="ARBA00022737"/>
    </source>
</evidence>
<name>A0ABS8UUN3_DATST</name>
<dbReference type="InterPro" id="IPR004908">
    <property type="entry name" value="ATPase_V1-cplx_hsu"/>
</dbReference>
<proteinExistence type="inferred from homology"/>